<dbReference type="Pfam" id="PF13560">
    <property type="entry name" value="HTH_31"/>
    <property type="match status" value="1"/>
</dbReference>
<dbReference type="SMART" id="SM00530">
    <property type="entry name" value="HTH_XRE"/>
    <property type="match status" value="1"/>
</dbReference>
<feature type="domain" description="HTH cro/C1-type" evidence="1">
    <location>
        <begin position="21"/>
        <end position="75"/>
    </location>
</feature>
<comment type="caution">
    <text evidence="2">The sequence shown here is derived from an EMBL/GenBank/DDBJ whole genome shotgun (WGS) entry which is preliminary data.</text>
</comment>
<dbReference type="Proteomes" id="UP001240447">
    <property type="component" value="Unassembled WGS sequence"/>
</dbReference>
<dbReference type="Gene3D" id="1.10.260.40">
    <property type="entry name" value="lambda repressor-like DNA-binding domains"/>
    <property type="match status" value="1"/>
</dbReference>
<protein>
    <submittedName>
        <fullName evidence="2">Transcriptional regulator with XRE-family HTH domain</fullName>
    </submittedName>
</protein>
<dbReference type="InterPro" id="IPR010982">
    <property type="entry name" value="Lambda_DNA-bd_dom_sf"/>
</dbReference>
<evidence type="ECO:0000313" key="2">
    <source>
        <dbReference type="EMBL" id="MDP9820429.1"/>
    </source>
</evidence>
<evidence type="ECO:0000313" key="3">
    <source>
        <dbReference type="Proteomes" id="UP001240447"/>
    </source>
</evidence>
<dbReference type="EMBL" id="JAUSQM010000001">
    <property type="protein sequence ID" value="MDP9820429.1"/>
    <property type="molecule type" value="Genomic_DNA"/>
</dbReference>
<keyword evidence="3" id="KW-1185">Reference proteome</keyword>
<accession>A0ABT9NJ33</accession>
<reference evidence="2 3" key="1">
    <citation type="submission" date="2023-07" db="EMBL/GenBank/DDBJ databases">
        <title>Sequencing the genomes of 1000 actinobacteria strains.</title>
        <authorList>
            <person name="Klenk H.-P."/>
        </authorList>
    </citation>
    <scope>NUCLEOTIDE SEQUENCE [LARGE SCALE GENOMIC DNA]</scope>
    <source>
        <strain evidence="2 3">GD13</strain>
    </source>
</reference>
<dbReference type="RefSeq" id="WP_181641410.1">
    <property type="nucleotide sequence ID" value="NZ_CCXJ01000023.1"/>
</dbReference>
<name>A0ABT9NJ33_9ACTN</name>
<sequence>MPPKTISIDEQRERERVGATLREIREREGWLLGDFASELDISYAYLSNIEAGRKPLTNRLLAKACKVLNCRPLAIRHPDAGTTSTTEPAA</sequence>
<proteinExistence type="predicted"/>
<gene>
    <name evidence="2" type="ORF">J2S59_000238</name>
</gene>
<dbReference type="PROSITE" id="PS50943">
    <property type="entry name" value="HTH_CROC1"/>
    <property type="match status" value="1"/>
</dbReference>
<dbReference type="CDD" id="cd00093">
    <property type="entry name" value="HTH_XRE"/>
    <property type="match status" value="1"/>
</dbReference>
<dbReference type="InterPro" id="IPR001387">
    <property type="entry name" value="Cro/C1-type_HTH"/>
</dbReference>
<evidence type="ECO:0000259" key="1">
    <source>
        <dbReference type="PROSITE" id="PS50943"/>
    </source>
</evidence>
<organism evidence="2 3">
    <name type="scientific">Nocardioides massiliensis</name>
    <dbReference type="NCBI Taxonomy" id="1325935"/>
    <lineage>
        <taxon>Bacteria</taxon>
        <taxon>Bacillati</taxon>
        <taxon>Actinomycetota</taxon>
        <taxon>Actinomycetes</taxon>
        <taxon>Propionibacteriales</taxon>
        <taxon>Nocardioidaceae</taxon>
        <taxon>Nocardioides</taxon>
    </lineage>
</organism>
<dbReference type="SUPFAM" id="SSF47413">
    <property type="entry name" value="lambda repressor-like DNA-binding domains"/>
    <property type="match status" value="1"/>
</dbReference>